<evidence type="ECO:0000313" key="1">
    <source>
        <dbReference type="EMBL" id="KAA6395018.1"/>
    </source>
</evidence>
<reference evidence="1 2" key="1">
    <citation type="submission" date="2019-03" db="EMBL/GenBank/DDBJ databases">
        <title>Single cell metagenomics reveals metabolic interactions within the superorganism composed of flagellate Streblomastix strix and complex community of Bacteroidetes bacteria on its surface.</title>
        <authorList>
            <person name="Treitli S.C."/>
            <person name="Kolisko M."/>
            <person name="Husnik F."/>
            <person name="Keeling P."/>
            <person name="Hampl V."/>
        </authorList>
    </citation>
    <scope>NUCLEOTIDE SEQUENCE [LARGE SCALE GENOMIC DNA]</scope>
    <source>
        <strain evidence="1">ST1C</strain>
    </source>
</reference>
<sequence length="78" mass="8827">MRFFALIPLGHIRIWFSSSFNSIIALPSLRWPLCIHSSFKGGQRSCEEWERSAHHITGGVPQPSISLRIMSPNLHKAS</sequence>
<organism evidence="1 2">
    <name type="scientific">Streblomastix strix</name>
    <dbReference type="NCBI Taxonomy" id="222440"/>
    <lineage>
        <taxon>Eukaryota</taxon>
        <taxon>Metamonada</taxon>
        <taxon>Preaxostyla</taxon>
        <taxon>Oxymonadida</taxon>
        <taxon>Streblomastigidae</taxon>
        <taxon>Streblomastix</taxon>
    </lineage>
</organism>
<name>A0A5J4WJI7_9EUKA</name>
<gene>
    <name evidence="1" type="ORF">EZS28_009451</name>
</gene>
<protein>
    <submittedName>
        <fullName evidence="1">Uncharacterized protein</fullName>
    </submittedName>
</protein>
<evidence type="ECO:0000313" key="2">
    <source>
        <dbReference type="Proteomes" id="UP000324800"/>
    </source>
</evidence>
<comment type="caution">
    <text evidence="1">The sequence shown here is derived from an EMBL/GenBank/DDBJ whole genome shotgun (WGS) entry which is preliminary data.</text>
</comment>
<dbReference type="AlphaFoldDB" id="A0A5J4WJI7"/>
<dbReference type="EMBL" id="SNRW01001788">
    <property type="protein sequence ID" value="KAA6395018.1"/>
    <property type="molecule type" value="Genomic_DNA"/>
</dbReference>
<dbReference type="Proteomes" id="UP000324800">
    <property type="component" value="Unassembled WGS sequence"/>
</dbReference>
<proteinExistence type="predicted"/>
<accession>A0A5J4WJI7</accession>